<protein>
    <submittedName>
        <fullName evidence="2">Uncharacterized protein LOC123614968 isoform X1</fullName>
    </submittedName>
</protein>
<evidence type="ECO:0000313" key="1">
    <source>
        <dbReference type="Proteomes" id="UP001732780"/>
    </source>
</evidence>
<sequence>MATPRAFFRLGRSPPRTPHQPPSADTWRSRQDEVSAPSEPPAPDGDALVEAKWPPTSVWYPVAAYLLTWAQPEDWDTLAPQPDDIRRALELLENNVPLAHREAAGRVAWMFLSVLRHASQDMRDLQMQVEELQCKEEELKHRLSTAERCLHGPSSAASESSYACIAPVPPPLGAVSPTPPPIPLRLRPVVRQRMEMEEPMAQGGIPAGPRRVTRETTYTSYTSMELRDLAKQCKQRMDLEASATALREALAGWGRAVNEDKVQGPGYSVRFLGVVWSG</sequence>
<keyword evidence="1" id="KW-1185">Reference proteome</keyword>
<dbReference type="Proteomes" id="UP001732780">
    <property type="component" value="Chromosome 15"/>
</dbReference>
<accession>A0AC58NJA8</accession>
<reference evidence="2" key="1">
    <citation type="submission" date="2025-08" db="UniProtKB">
        <authorList>
            <consortium name="RefSeq"/>
        </authorList>
    </citation>
    <scope>IDENTIFICATION</scope>
    <source>
        <tissue evidence="2">Blood</tissue>
    </source>
</reference>
<proteinExistence type="predicted"/>
<name>A0AC58NJA8_CAMBA</name>
<organism evidence="1 2">
    <name type="scientific">Camelus bactrianus</name>
    <name type="common">Bactrian camel</name>
    <dbReference type="NCBI Taxonomy" id="9837"/>
    <lineage>
        <taxon>Eukaryota</taxon>
        <taxon>Metazoa</taxon>
        <taxon>Chordata</taxon>
        <taxon>Craniata</taxon>
        <taxon>Vertebrata</taxon>
        <taxon>Euteleostomi</taxon>
        <taxon>Mammalia</taxon>
        <taxon>Eutheria</taxon>
        <taxon>Laurasiatheria</taxon>
        <taxon>Artiodactyla</taxon>
        <taxon>Tylopoda</taxon>
        <taxon>Camelidae</taxon>
        <taxon>Camelus</taxon>
    </lineage>
</organism>
<dbReference type="RefSeq" id="XP_074197836.1">
    <property type="nucleotide sequence ID" value="XM_074341735.1"/>
</dbReference>
<evidence type="ECO:0000313" key="2">
    <source>
        <dbReference type="RefSeq" id="XP_074197836.1"/>
    </source>
</evidence>
<gene>
    <name evidence="2" type="primary">LOC123614968</name>
</gene>